<comment type="subcellular location">
    <subcellularLocation>
        <location evidence="1">Cell projection</location>
        <location evidence="1">Cilium</location>
    </subcellularLocation>
</comment>
<dbReference type="Pfam" id="PF12796">
    <property type="entry name" value="Ank_2"/>
    <property type="match status" value="1"/>
</dbReference>
<keyword evidence="5" id="KW-0862">Zinc</keyword>
<gene>
    <name evidence="12" type="ORF">DME_LOCUS7283</name>
</gene>
<organism evidence="12 13">
    <name type="scientific">Dracunculus medinensis</name>
    <name type="common">Guinea worm</name>
    <dbReference type="NCBI Taxonomy" id="318479"/>
    <lineage>
        <taxon>Eukaryota</taxon>
        <taxon>Metazoa</taxon>
        <taxon>Ecdysozoa</taxon>
        <taxon>Nematoda</taxon>
        <taxon>Chromadorea</taxon>
        <taxon>Rhabditida</taxon>
        <taxon>Spirurina</taxon>
        <taxon>Dracunculoidea</taxon>
        <taxon>Dracunculidae</taxon>
        <taxon>Dracunculus</taxon>
    </lineage>
</organism>
<dbReference type="InterPro" id="IPR052452">
    <property type="entry name" value="Ankyrin-MYND_dom_contain_2"/>
</dbReference>
<dbReference type="PROSITE" id="PS50865">
    <property type="entry name" value="ZF_MYND_2"/>
    <property type="match status" value="1"/>
</dbReference>
<dbReference type="Gene3D" id="6.10.140.2220">
    <property type="match status" value="1"/>
</dbReference>
<protein>
    <recommendedName>
        <fullName evidence="11">MYND-type domain-containing protein</fullName>
    </recommendedName>
</protein>
<dbReference type="Proteomes" id="UP000274756">
    <property type="component" value="Unassembled WGS sequence"/>
</dbReference>
<evidence type="ECO:0000256" key="10">
    <source>
        <dbReference type="PROSITE-ProRule" id="PRU00134"/>
    </source>
</evidence>
<evidence type="ECO:0000313" key="13">
    <source>
        <dbReference type="Proteomes" id="UP000274756"/>
    </source>
</evidence>
<dbReference type="InterPro" id="IPR002110">
    <property type="entry name" value="Ankyrin_rpt"/>
</dbReference>
<evidence type="ECO:0000313" key="12">
    <source>
        <dbReference type="EMBL" id="VDN57310.1"/>
    </source>
</evidence>
<evidence type="ECO:0000256" key="6">
    <source>
        <dbReference type="ARBA" id="ARBA00023043"/>
    </source>
</evidence>
<evidence type="ECO:0000256" key="2">
    <source>
        <dbReference type="ARBA" id="ARBA00022723"/>
    </source>
</evidence>
<dbReference type="InterPro" id="IPR036770">
    <property type="entry name" value="Ankyrin_rpt-contain_sf"/>
</dbReference>
<dbReference type="InterPro" id="IPR002893">
    <property type="entry name" value="Znf_MYND"/>
</dbReference>
<evidence type="ECO:0000256" key="7">
    <source>
        <dbReference type="ARBA" id="ARBA00023069"/>
    </source>
</evidence>
<keyword evidence="4 10" id="KW-0863">Zinc-finger</keyword>
<dbReference type="EMBL" id="UYYG01001159">
    <property type="protein sequence ID" value="VDN57310.1"/>
    <property type="molecule type" value="Genomic_DNA"/>
</dbReference>
<proteinExistence type="predicted"/>
<feature type="repeat" description="ANK" evidence="9">
    <location>
        <begin position="19"/>
        <end position="51"/>
    </location>
</feature>
<dbReference type="OrthoDB" id="10257049at2759"/>
<keyword evidence="8" id="KW-0966">Cell projection</keyword>
<evidence type="ECO:0000256" key="1">
    <source>
        <dbReference type="ARBA" id="ARBA00004138"/>
    </source>
</evidence>
<dbReference type="SMART" id="SM00248">
    <property type="entry name" value="ANK"/>
    <property type="match status" value="2"/>
</dbReference>
<evidence type="ECO:0000256" key="8">
    <source>
        <dbReference type="ARBA" id="ARBA00023273"/>
    </source>
</evidence>
<name>A0A3P7PRP8_DRAME</name>
<keyword evidence="3" id="KW-0677">Repeat</keyword>
<dbReference type="PANTHER" id="PTHR24150">
    <property type="entry name" value="ANKYRIN REPEAT AND MYND DOMAIN-CONTAINING PROTEIN 2"/>
    <property type="match status" value="1"/>
</dbReference>
<sequence>MVSSLLRDGANPNDLHHKYQYTPLMFAAISGKEEICRILMDAGAYADIKNSIGKTAVEMAALVGKHECVSVINSHIGLGEVERIVYPSDGKNNKKYPVDFVKLAHVTVRTHHIHPVKLVLFMQRNPTLLQNREKYLYVIDRIFERQLRYNNANEVLSVKLWIILFILRQANTFVSNNIDSGKTISRLLLIYAKHVLAMKPNDMVRPRIETILRNAIKSYPYYNLLLVQMLAKALSRGSLPGAYFFVMQALFGHQMASFAKFCSTCGVPDAHKCCCNCKTLYCSINCQKFDWHIHKKCCSTIEISPPTPADEIVDELDVSYSKIAISHYISLNI</sequence>
<dbReference type="STRING" id="318479.A0A3P7PRP8"/>
<dbReference type="PROSITE" id="PS50297">
    <property type="entry name" value="ANK_REP_REGION"/>
    <property type="match status" value="1"/>
</dbReference>
<feature type="domain" description="MYND-type" evidence="11">
    <location>
        <begin position="262"/>
        <end position="298"/>
    </location>
</feature>
<keyword evidence="6 9" id="KW-0040">ANK repeat</keyword>
<evidence type="ECO:0000256" key="9">
    <source>
        <dbReference type="PROSITE-ProRule" id="PRU00023"/>
    </source>
</evidence>
<dbReference type="SUPFAM" id="SSF144232">
    <property type="entry name" value="HIT/MYND zinc finger-like"/>
    <property type="match status" value="1"/>
</dbReference>
<accession>A0A3P7PRP8</accession>
<dbReference type="AlphaFoldDB" id="A0A3P7PRP8"/>
<dbReference type="PANTHER" id="PTHR24150:SF8">
    <property type="entry name" value="ANKYRIN REPEAT AND MYND DOMAIN-CONTAINING PROTEIN 2"/>
    <property type="match status" value="1"/>
</dbReference>
<keyword evidence="2" id="KW-0479">Metal-binding</keyword>
<keyword evidence="7" id="KW-0969">Cilium</keyword>
<dbReference type="Gene3D" id="1.25.40.20">
    <property type="entry name" value="Ankyrin repeat-containing domain"/>
    <property type="match status" value="1"/>
</dbReference>
<dbReference type="GO" id="GO:0005929">
    <property type="term" value="C:cilium"/>
    <property type="evidence" value="ECO:0007669"/>
    <property type="project" value="UniProtKB-SubCell"/>
</dbReference>
<dbReference type="GO" id="GO:0008270">
    <property type="term" value="F:zinc ion binding"/>
    <property type="evidence" value="ECO:0007669"/>
    <property type="project" value="UniProtKB-KW"/>
</dbReference>
<evidence type="ECO:0000256" key="3">
    <source>
        <dbReference type="ARBA" id="ARBA00022737"/>
    </source>
</evidence>
<dbReference type="PROSITE" id="PS50088">
    <property type="entry name" value="ANK_REPEAT"/>
    <property type="match status" value="1"/>
</dbReference>
<dbReference type="SUPFAM" id="SSF48403">
    <property type="entry name" value="Ankyrin repeat"/>
    <property type="match status" value="1"/>
</dbReference>
<evidence type="ECO:0000256" key="4">
    <source>
        <dbReference type="ARBA" id="ARBA00022771"/>
    </source>
</evidence>
<reference evidence="12 13" key="1">
    <citation type="submission" date="2018-11" db="EMBL/GenBank/DDBJ databases">
        <authorList>
            <consortium name="Pathogen Informatics"/>
        </authorList>
    </citation>
    <scope>NUCLEOTIDE SEQUENCE [LARGE SCALE GENOMIC DNA]</scope>
</reference>
<evidence type="ECO:0000256" key="5">
    <source>
        <dbReference type="ARBA" id="ARBA00022833"/>
    </source>
</evidence>
<keyword evidence="13" id="KW-1185">Reference proteome</keyword>
<evidence type="ECO:0000259" key="11">
    <source>
        <dbReference type="PROSITE" id="PS50865"/>
    </source>
</evidence>